<feature type="compositionally biased region" description="Polar residues" evidence="1">
    <location>
        <begin position="21"/>
        <end position="30"/>
    </location>
</feature>
<gene>
    <name evidence="2" type="ORF">PhaeoP66_04194</name>
</gene>
<feature type="compositionally biased region" description="Polar residues" evidence="1">
    <location>
        <begin position="1"/>
        <end position="14"/>
    </location>
</feature>
<reference evidence="2 3" key="1">
    <citation type="journal article" date="2017" name="Genome Biol. Evol.">
        <title>Trajectories and Drivers of Genome Evolution in Surface-Associated Marine Phaeobacter.</title>
        <authorList>
            <person name="Freese H.M."/>
            <person name="Sikorski J."/>
            <person name="Bunk B."/>
            <person name="Scheuner C."/>
            <person name="Meier-Kolthoff J.P."/>
            <person name="Sproer C."/>
            <person name="Gram L."/>
            <person name="Overmann J."/>
        </authorList>
    </citation>
    <scope>NUCLEOTIDE SEQUENCE [LARGE SCALE GENOMIC DNA]</scope>
    <source>
        <strain evidence="2 3">P66</strain>
    </source>
</reference>
<proteinExistence type="predicted"/>
<dbReference type="EMBL" id="CP010708">
    <property type="protein sequence ID" value="AUQ96920.1"/>
    <property type="molecule type" value="Genomic_DNA"/>
</dbReference>
<keyword evidence="2" id="KW-0614">Plasmid</keyword>
<sequence>MSNKHANNDPQKNTGGCPGINQDNPKNLRQNAKDHWKDVTETMNEAPAASPNAEEQSRKS</sequence>
<geneLocation type="plasmid" evidence="2 3">
    <name>pP66_c</name>
</geneLocation>
<feature type="compositionally biased region" description="Low complexity" evidence="1">
    <location>
        <begin position="44"/>
        <end position="54"/>
    </location>
</feature>
<protein>
    <submittedName>
        <fullName evidence="2">Uncharacterized protein</fullName>
    </submittedName>
</protein>
<name>A0ABM6RK76_9RHOB</name>
<evidence type="ECO:0000313" key="3">
    <source>
        <dbReference type="Proteomes" id="UP000236536"/>
    </source>
</evidence>
<organism evidence="2 3">
    <name type="scientific">Phaeobacter inhibens</name>
    <dbReference type="NCBI Taxonomy" id="221822"/>
    <lineage>
        <taxon>Bacteria</taxon>
        <taxon>Pseudomonadati</taxon>
        <taxon>Pseudomonadota</taxon>
        <taxon>Alphaproteobacteria</taxon>
        <taxon>Rhodobacterales</taxon>
        <taxon>Roseobacteraceae</taxon>
        <taxon>Phaeobacter</taxon>
    </lineage>
</organism>
<evidence type="ECO:0000256" key="1">
    <source>
        <dbReference type="SAM" id="MobiDB-lite"/>
    </source>
</evidence>
<dbReference type="RefSeq" id="WP_102891922.1">
    <property type="nucleotide sequence ID" value="NZ_CP010602.1"/>
</dbReference>
<keyword evidence="3" id="KW-1185">Reference proteome</keyword>
<evidence type="ECO:0000313" key="2">
    <source>
        <dbReference type="EMBL" id="AUQ96920.1"/>
    </source>
</evidence>
<feature type="compositionally biased region" description="Basic and acidic residues" evidence="1">
    <location>
        <begin position="31"/>
        <end position="40"/>
    </location>
</feature>
<accession>A0ABM6RK76</accession>
<reference evidence="2 3" key="2">
    <citation type="journal article" date="2017" name="Int. J. Syst. Evol. Microbiol.">
        <title>Adaptation of Surface-Associated Bacteria to the Open Ocean: A Genomically Distinct Subpopulation of Phaeobacter gallaeciensis Colonizes Pacific Mesozooplankton.</title>
        <authorList>
            <person name="Freese H.M."/>
            <person name="Methner A."/>
            <person name="Overmann J."/>
        </authorList>
    </citation>
    <scope>NUCLEOTIDE SEQUENCE [LARGE SCALE GENOMIC DNA]</scope>
    <source>
        <strain evidence="2 3">P66</strain>
    </source>
</reference>
<dbReference type="Proteomes" id="UP000236536">
    <property type="component" value="Plasmid pP66_c"/>
</dbReference>
<feature type="region of interest" description="Disordered" evidence="1">
    <location>
        <begin position="1"/>
        <end position="60"/>
    </location>
</feature>